<evidence type="ECO:0000256" key="2">
    <source>
        <dbReference type="ARBA" id="ARBA00022475"/>
    </source>
</evidence>
<reference evidence="8" key="1">
    <citation type="submission" date="2024-07" db="EMBL/GenBank/DDBJ databases">
        <title>Halotolerant mesophilic bacterium Ornithinibacillus sp. 4-3, sp. nov., isolated from soil.</title>
        <authorList>
            <person name="Sidarenka A.V."/>
            <person name="Guliayeva D.E."/>
            <person name="Leanovich S.I."/>
            <person name="Hileuskaya K.S."/>
            <person name="Akhremchuk A.E."/>
            <person name="Sikolenko M.A."/>
            <person name="Valentovich L.N."/>
        </authorList>
    </citation>
    <scope>NUCLEOTIDE SEQUENCE</scope>
    <source>
        <strain evidence="8">4-3</strain>
    </source>
</reference>
<feature type="transmembrane region" description="Helical" evidence="6">
    <location>
        <begin position="79"/>
        <end position="98"/>
    </location>
</feature>
<keyword evidence="4 6" id="KW-1133">Transmembrane helix</keyword>
<dbReference type="InterPro" id="IPR003740">
    <property type="entry name" value="YitT"/>
</dbReference>
<proteinExistence type="predicted"/>
<feature type="domain" description="DUF2179" evidence="7">
    <location>
        <begin position="223"/>
        <end position="277"/>
    </location>
</feature>
<evidence type="ECO:0000259" key="7">
    <source>
        <dbReference type="Pfam" id="PF10035"/>
    </source>
</evidence>
<evidence type="ECO:0000256" key="4">
    <source>
        <dbReference type="ARBA" id="ARBA00022989"/>
    </source>
</evidence>
<feature type="transmembrane region" description="Helical" evidence="6">
    <location>
        <begin position="52"/>
        <end position="72"/>
    </location>
</feature>
<dbReference type="Gene3D" id="3.30.70.120">
    <property type="match status" value="1"/>
</dbReference>
<keyword evidence="2" id="KW-1003">Cell membrane</keyword>
<dbReference type="CDD" id="cd16380">
    <property type="entry name" value="YitT_C"/>
    <property type="match status" value="1"/>
</dbReference>
<dbReference type="RefSeq" id="WP_368652871.1">
    <property type="nucleotide sequence ID" value="NZ_CP162599.1"/>
</dbReference>
<evidence type="ECO:0000256" key="5">
    <source>
        <dbReference type="ARBA" id="ARBA00023136"/>
    </source>
</evidence>
<dbReference type="AlphaFoldDB" id="A0AB39HPE2"/>
<dbReference type="Pfam" id="PF10035">
    <property type="entry name" value="DUF2179"/>
    <property type="match status" value="1"/>
</dbReference>
<comment type="subcellular location">
    <subcellularLocation>
        <location evidence="1">Cell membrane</location>
        <topology evidence="1">Multi-pass membrane protein</topology>
    </subcellularLocation>
</comment>
<dbReference type="InterPro" id="IPR015867">
    <property type="entry name" value="N-reg_PII/ATP_PRibTrfase_C"/>
</dbReference>
<dbReference type="InterPro" id="IPR051461">
    <property type="entry name" value="UPF0750_membrane"/>
</dbReference>
<name>A0AB39HPE2_9BACI</name>
<keyword evidence="3 6" id="KW-0812">Transmembrane</keyword>
<dbReference type="EMBL" id="CP162599">
    <property type="protein sequence ID" value="XDK32150.1"/>
    <property type="molecule type" value="Genomic_DNA"/>
</dbReference>
<accession>A0AB39HPE2</accession>
<dbReference type="Pfam" id="PF02588">
    <property type="entry name" value="YitT_membrane"/>
    <property type="match status" value="1"/>
</dbReference>
<evidence type="ECO:0000313" key="8">
    <source>
        <dbReference type="EMBL" id="XDK32150.1"/>
    </source>
</evidence>
<organism evidence="8">
    <name type="scientific">Ornithinibacillus sp. 4-3</name>
    <dbReference type="NCBI Taxonomy" id="3231488"/>
    <lineage>
        <taxon>Bacteria</taxon>
        <taxon>Bacillati</taxon>
        <taxon>Bacillota</taxon>
        <taxon>Bacilli</taxon>
        <taxon>Bacillales</taxon>
        <taxon>Bacillaceae</taxon>
        <taxon>Ornithinibacillus</taxon>
    </lineage>
</organism>
<feature type="transmembrane region" description="Helical" evidence="6">
    <location>
        <begin position="148"/>
        <end position="171"/>
    </location>
</feature>
<protein>
    <submittedName>
        <fullName evidence="8">YitT family protein</fullName>
    </submittedName>
</protein>
<gene>
    <name evidence="8" type="ORF">AB4Y30_14195</name>
</gene>
<dbReference type="PIRSF" id="PIRSF006483">
    <property type="entry name" value="Membrane_protein_YitT"/>
    <property type="match status" value="1"/>
</dbReference>
<dbReference type="InterPro" id="IPR019264">
    <property type="entry name" value="DUF2179"/>
</dbReference>
<sequence length="286" mass="30551">MEGVKVSEMIRNIILIIMGAAIAGYALEAILIPNAVIDGGITGLSIMGNTLFNIPLGVLLFILNLPFIYLGYKQVGSLFAIYSTIGIVALSASTMLMSGMEPILSDKDELLVVLSGGVMLGLGIGIVLRNGGALDGSEVLAVLVSRKIPFSVGDVILFINVFIFIGAGFVYSLESALYSAATYYLAKVVIDVVQVGLESSRSVRVVSEHARVMGHAIQKRLGRGVTFTQGTGGFSEEPIEVMSCIISRMEENKILTIIKEFDPSAFIVITEVAEVRGGSFKKRDVH</sequence>
<dbReference type="PANTHER" id="PTHR33545:SF2">
    <property type="entry name" value="UPF0750 MEMBRANE PROTEIN YDEO"/>
    <property type="match status" value="1"/>
</dbReference>
<feature type="transmembrane region" description="Helical" evidence="6">
    <location>
        <begin position="12"/>
        <end position="32"/>
    </location>
</feature>
<feature type="transmembrane region" description="Helical" evidence="6">
    <location>
        <begin position="110"/>
        <end position="128"/>
    </location>
</feature>
<evidence type="ECO:0000256" key="1">
    <source>
        <dbReference type="ARBA" id="ARBA00004651"/>
    </source>
</evidence>
<dbReference type="GO" id="GO:0005886">
    <property type="term" value="C:plasma membrane"/>
    <property type="evidence" value="ECO:0007669"/>
    <property type="project" value="UniProtKB-SubCell"/>
</dbReference>
<dbReference type="PANTHER" id="PTHR33545">
    <property type="entry name" value="UPF0750 MEMBRANE PROTEIN YITT-RELATED"/>
    <property type="match status" value="1"/>
</dbReference>
<keyword evidence="5 6" id="KW-0472">Membrane</keyword>
<evidence type="ECO:0000256" key="3">
    <source>
        <dbReference type="ARBA" id="ARBA00022692"/>
    </source>
</evidence>
<evidence type="ECO:0000256" key="6">
    <source>
        <dbReference type="SAM" id="Phobius"/>
    </source>
</evidence>